<gene>
    <name evidence="1" type="ORF">UFOPK2894_00849</name>
</gene>
<protein>
    <submittedName>
        <fullName evidence="1">Unannotated protein</fullName>
    </submittedName>
</protein>
<sequence>MFSEIESEGANPVPFLSSGTYESPALRAAIEPLLVTFVPQIVTCPSISGVRPAIPSASARWPFPETPAIPTISPAFTTIDALETWLRALFAVKSRTSSRGAPAGLVARIAERSTSLPTIMRASSSRDVSATAVLPTTFPSRITVTRSEISITSPSLCEIKMTLLPSLASVRTESKRVVTSCGVRTLVGSSSSKICAPR</sequence>
<dbReference type="AlphaFoldDB" id="A0A6J6VT46"/>
<dbReference type="EMBL" id="CAEZZQ010000045">
    <property type="protein sequence ID" value="CAB4775692.1"/>
    <property type="molecule type" value="Genomic_DNA"/>
</dbReference>
<organism evidence="1">
    <name type="scientific">freshwater metagenome</name>
    <dbReference type="NCBI Taxonomy" id="449393"/>
    <lineage>
        <taxon>unclassified sequences</taxon>
        <taxon>metagenomes</taxon>
        <taxon>ecological metagenomes</taxon>
    </lineage>
</organism>
<accession>A0A6J6VT46</accession>
<evidence type="ECO:0000313" key="1">
    <source>
        <dbReference type="EMBL" id="CAB4775692.1"/>
    </source>
</evidence>
<name>A0A6J6VT46_9ZZZZ</name>
<proteinExistence type="predicted"/>
<reference evidence="1" key="1">
    <citation type="submission" date="2020-05" db="EMBL/GenBank/DDBJ databases">
        <authorList>
            <person name="Chiriac C."/>
            <person name="Salcher M."/>
            <person name="Ghai R."/>
            <person name="Kavagutti S V."/>
        </authorList>
    </citation>
    <scope>NUCLEOTIDE SEQUENCE</scope>
</reference>